<keyword evidence="1" id="KW-0949">S-adenosyl-L-methionine</keyword>
<dbReference type="GO" id="GO:0005737">
    <property type="term" value="C:cytoplasm"/>
    <property type="evidence" value="ECO:0007669"/>
    <property type="project" value="UniProtKB-SubCell"/>
</dbReference>
<dbReference type="AlphaFoldDB" id="A0A840UYT9"/>
<gene>
    <name evidence="1" type="primary">rsmJ</name>
    <name evidence="2" type="ORF">HNQ81_000316</name>
</gene>
<evidence type="ECO:0000313" key="3">
    <source>
        <dbReference type="Proteomes" id="UP000539642"/>
    </source>
</evidence>
<feature type="binding site" evidence="1">
    <location>
        <position position="166"/>
    </location>
    <ligand>
        <name>S-adenosyl-L-methionine</name>
        <dbReference type="ChEBI" id="CHEBI:59789"/>
    </ligand>
</feature>
<dbReference type="Gene3D" id="3.40.50.150">
    <property type="entry name" value="Vaccinia Virus protein VP39"/>
    <property type="match status" value="1"/>
</dbReference>
<keyword evidence="1" id="KW-0963">Cytoplasm</keyword>
<dbReference type="SUPFAM" id="SSF53335">
    <property type="entry name" value="S-adenosyl-L-methionine-dependent methyltransferases"/>
    <property type="match status" value="1"/>
</dbReference>
<comment type="similarity">
    <text evidence="1">Belongs to the methyltransferase superfamily. RsmJ family.</text>
</comment>
<feature type="binding site" evidence="1">
    <location>
        <begin position="112"/>
        <end position="113"/>
    </location>
    <ligand>
        <name>S-adenosyl-L-methionine</name>
        <dbReference type="ChEBI" id="CHEBI:59789"/>
    </ligand>
</feature>
<keyword evidence="1 2" id="KW-0489">Methyltransferase</keyword>
<dbReference type="Proteomes" id="UP000539642">
    <property type="component" value="Unassembled WGS sequence"/>
</dbReference>
<comment type="catalytic activity">
    <reaction evidence="1">
        <text>guanosine(1516) in 16S rRNA + S-adenosyl-L-methionine = N(2)-methylguanosine(1516) in 16S rRNA + S-adenosyl-L-homocysteine + H(+)</text>
        <dbReference type="Rhea" id="RHEA:43220"/>
        <dbReference type="Rhea" id="RHEA-COMP:10412"/>
        <dbReference type="Rhea" id="RHEA-COMP:10413"/>
        <dbReference type="ChEBI" id="CHEBI:15378"/>
        <dbReference type="ChEBI" id="CHEBI:57856"/>
        <dbReference type="ChEBI" id="CHEBI:59789"/>
        <dbReference type="ChEBI" id="CHEBI:74269"/>
        <dbReference type="ChEBI" id="CHEBI:74481"/>
        <dbReference type="EC" id="2.1.1.242"/>
    </reaction>
</comment>
<name>A0A840UYT9_9BACT</name>
<dbReference type="EMBL" id="JACHEO010000001">
    <property type="protein sequence ID" value="MBB5346609.1"/>
    <property type="molecule type" value="Genomic_DNA"/>
</dbReference>
<keyword evidence="1" id="KW-0698">rRNA processing</keyword>
<dbReference type="Pfam" id="PF04445">
    <property type="entry name" value="SAM_MT"/>
    <property type="match status" value="1"/>
</dbReference>
<reference evidence="2 3" key="1">
    <citation type="submission" date="2020-08" db="EMBL/GenBank/DDBJ databases">
        <title>Genomic Encyclopedia of Type Strains, Phase IV (KMG-IV): sequencing the most valuable type-strain genomes for metagenomic binning, comparative biology and taxonomic classification.</title>
        <authorList>
            <person name="Goeker M."/>
        </authorList>
    </citation>
    <scope>NUCLEOTIDE SEQUENCE [LARGE SCALE GENOMIC DNA]</scope>
    <source>
        <strain evidence="2 3">DSM 28570</strain>
    </source>
</reference>
<comment type="caution">
    <text evidence="2">The sequence shown here is derived from an EMBL/GenBank/DDBJ whole genome shotgun (WGS) entry which is preliminary data.</text>
</comment>
<accession>A0A840UYT9</accession>
<evidence type="ECO:0000313" key="2">
    <source>
        <dbReference type="EMBL" id="MBB5346609.1"/>
    </source>
</evidence>
<proteinExistence type="inferred from homology"/>
<dbReference type="CDD" id="cd02440">
    <property type="entry name" value="AdoMet_MTases"/>
    <property type="match status" value="1"/>
</dbReference>
<keyword evidence="1 2" id="KW-0808">Transferase</keyword>
<keyword evidence="3" id="KW-1185">Reference proteome</keyword>
<protein>
    <recommendedName>
        <fullName evidence="1">Ribosomal RNA small subunit methyltransferase J</fullName>
        <ecNumber evidence="1">2.1.1.242</ecNumber>
    </recommendedName>
    <alternativeName>
        <fullName evidence="1">16S rRNA m2G1516 methyltransferase</fullName>
    </alternativeName>
    <alternativeName>
        <fullName evidence="1">rRNA (guanine-N(2)-)-methyltransferase</fullName>
    </alternativeName>
</protein>
<dbReference type="GO" id="GO:0008990">
    <property type="term" value="F:rRNA (guanine-N2-)-methyltransferase activity"/>
    <property type="evidence" value="ECO:0007669"/>
    <property type="project" value="UniProtKB-UniRule"/>
</dbReference>
<dbReference type="EC" id="2.1.1.242" evidence="1"/>
<comment type="function">
    <text evidence="1">Specifically methylates the guanosine in position 1516 of 16S rRNA.</text>
</comment>
<dbReference type="PANTHER" id="PTHR36112:SF1">
    <property type="entry name" value="RIBOSOMAL RNA SMALL SUBUNIT METHYLTRANSFERASE J"/>
    <property type="match status" value="1"/>
</dbReference>
<dbReference type="InterPro" id="IPR007536">
    <property type="entry name" value="16SrRNA_methylTrfase_J"/>
</dbReference>
<organism evidence="2 3">
    <name type="scientific">Desulfoprunum benzoelyticum</name>
    <dbReference type="NCBI Taxonomy" id="1506996"/>
    <lineage>
        <taxon>Bacteria</taxon>
        <taxon>Pseudomonadati</taxon>
        <taxon>Thermodesulfobacteriota</taxon>
        <taxon>Desulfobulbia</taxon>
        <taxon>Desulfobulbales</taxon>
        <taxon>Desulfobulbaceae</taxon>
        <taxon>Desulfoprunum</taxon>
    </lineage>
</organism>
<dbReference type="HAMAP" id="MF_01523">
    <property type="entry name" value="16SrRNA_methyltr_J"/>
    <property type="match status" value="1"/>
</dbReference>
<comment type="caution">
    <text evidence="1">Lacks conserved residue(s) required for the propagation of feature annotation.</text>
</comment>
<sequence length="245" mass="26506">MHQKAEILAKKLGLPCTPGPAAAPQLVYTERGLELRLRLGGPDTVGASVLHIDFSGGRSGYRHARNCTIKQPLARAIGIRPGVRPTVFDATAGMGADAFVLACLGCRVTMNERSPVVGALLADAIERAMQAPEIAAIFCDRIDLIVGDARSTLQTLSDPPETIYLDPMYPHGPNSALNSKEMRMIRAIVGDDVDGPELLAQALLTAAQRVVVKRPKGAPLLHQRPPSHQVLMKNSRFDVYLRRHL</sequence>
<dbReference type="PANTHER" id="PTHR36112">
    <property type="entry name" value="RIBOSOMAL RNA SMALL SUBUNIT METHYLTRANSFERASE J"/>
    <property type="match status" value="1"/>
</dbReference>
<dbReference type="RefSeq" id="WP_205240142.1">
    <property type="nucleotide sequence ID" value="NZ_JACHEO010000001.1"/>
</dbReference>
<evidence type="ECO:0000256" key="1">
    <source>
        <dbReference type="HAMAP-Rule" id="MF_01523"/>
    </source>
</evidence>
<dbReference type="InterPro" id="IPR029063">
    <property type="entry name" value="SAM-dependent_MTases_sf"/>
</dbReference>
<comment type="subcellular location">
    <subcellularLocation>
        <location evidence="1">Cytoplasm</location>
    </subcellularLocation>
</comment>